<name>A0A915MF67_MELJA</name>
<dbReference type="AlphaFoldDB" id="A0A915MF67"/>
<protein>
    <submittedName>
        <fullName evidence="2">Uncharacterized protein</fullName>
    </submittedName>
</protein>
<organism evidence="1 2">
    <name type="scientific">Meloidogyne javanica</name>
    <name type="common">Root-knot nematode worm</name>
    <dbReference type="NCBI Taxonomy" id="6303"/>
    <lineage>
        <taxon>Eukaryota</taxon>
        <taxon>Metazoa</taxon>
        <taxon>Ecdysozoa</taxon>
        <taxon>Nematoda</taxon>
        <taxon>Chromadorea</taxon>
        <taxon>Rhabditida</taxon>
        <taxon>Tylenchina</taxon>
        <taxon>Tylenchomorpha</taxon>
        <taxon>Tylenchoidea</taxon>
        <taxon>Meloidogynidae</taxon>
        <taxon>Meloidogyninae</taxon>
        <taxon>Meloidogyne</taxon>
        <taxon>Meloidogyne incognita group</taxon>
    </lineage>
</organism>
<keyword evidence="1" id="KW-1185">Reference proteome</keyword>
<accession>A0A915MF67</accession>
<sequence>MEDTATEKSFDGCDEPCNSVCSSLYQEMSDKYYALEEIKREIDGKITKWSEIMTKNIPTLPSTIYKHCENKLDKISDTQSCCAQNCKNSNGLCNNGNGVVKIRSGGNSAIYRSSTQIDKENRFIMVFAENKNMGANIPADIPDNVYVTFYCEMTVLIDDDDGNR</sequence>
<dbReference type="Proteomes" id="UP000887561">
    <property type="component" value="Unplaced"/>
</dbReference>
<reference evidence="2" key="1">
    <citation type="submission" date="2022-11" db="UniProtKB">
        <authorList>
            <consortium name="WormBaseParasite"/>
        </authorList>
    </citation>
    <scope>IDENTIFICATION</scope>
</reference>
<proteinExistence type="predicted"/>
<dbReference type="WBParaSite" id="scaffold3663_cov261.g6929">
    <property type="protein sequence ID" value="scaffold3663_cov261.g6929"/>
    <property type="gene ID" value="scaffold3663_cov261.g6929"/>
</dbReference>
<evidence type="ECO:0000313" key="1">
    <source>
        <dbReference type="Proteomes" id="UP000887561"/>
    </source>
</evidence>
<evidence type="ECO:0000313" key="2">
    <source>
        <dbReference type="WBParaSite" id="scaffold3663_cov261.g6929"/>
    </source>
</evidence>